<dbReference type="GO" id="GO:0005739">
    <property type="term" value="C:mitochondrion"/>
    <property type="evidence" value="ECO:0007669"/>
    <property type="project" value="TreeGrafter"/>
</dbReference>
<dbReference type="InterPro" id="IPR051924">
    <property type="entry name" value="GST_Kappa/NadH"/>
</dbReference>
<dbReference type="InterPro" id="IPR036249">
    <property type="entry name" value="Thioredoxin-like_sf"/>
</dbReference>
<evidence type="ECO:0000313" key="2">
    <source>
        <dbReference type="EMBL" id="KAF3076478.1"/>
    </source>
</evidence>
<reference evidence="2 3" key="1">
    <citation type="submission" date="2018-06" db="EMBL/GenBank/DDBJ databases">
        <title>Genome analysis of cellulolytic fungus Trichoderma lentiforme CFAM-422.</title>
        <authorList>
            <person name="Steindorff A.S."/>
            <person name="Formighieri E.F."/>
            <person name="Midorikawa G.E.O."/>
            <person name="Tamietti M.S."/>
            <person name="Ramos E.Z."/>
            <person name="Silva A.S."/>
            <person name="Bon E.P.S."/>
            <person name="Mendes T.D."/>
            <person name="Damaso M.C.T."/>
            <person name="Favaro L.C.L."/>
        </authorList>
    </citation>
    <scope>NUCLEOTIDE SEQUENCE [LARGE SCALE GENOMIC DNA]</scope>
    <source>
        <strain evidence="2 3">CFAM-422</strain>
    </source>
</reference>
<dbReference type="PANTHER" id="PTHR42943:SF2">
    <property type="entry name" value="GLUTATHIONE S-TRANSFERASE KAPPA 1"/>
    <property type="match status" value="1"/>
</dbReference>
<dbReference type="GO" id="GO:0004602">
    <property type="term" value="F:glutathione peroxidase activity"/>
    <property type="evidence" value="ECO:0007669"/>
    <property type="project" value="TreeGrafter"/>
</dbReference>
<keyword evidence="3" id="KW-1185">Reference proteome</keyword>
<dbReference type="AlphaFoldDB" id="A0A9P4XR25"/>
<gene>
    <name evidence="2" type="ORF">CFAM422_001734</name>
</gene>
<evidence type="ECO:0000259" key="1">
    <source>
        <dbReference type="Pfam" id="PF01323"/>
    </source>
</evidence>
<dbReference type="EMBL" id="QLNT01000002">
    <property type="protein sequence ID" value="KAF3076478.1"/>
    <property type="molecule type" value="Genomic_DNA"/>
</dbReference>
<dbReference type="PANTHER" id="PTHR42943">
    <property type="entry name" value="GLUTATHIONE S-TRANSFERASE KAPPA"/>
    <property type="match status" value="1"/>
</dbReference>
<dbReference type="SUPFAM" id="SSF52833">
    <property type="entry name" value="Thioredoxin-like"/>
    <property type="match status" value="1"/>
</dbReference>
<evidence type="ECO:0000313" key="3">
    <source>
        <dbReference type="Proteomes" id="UP000801864"/>
    </source>
</evidence>
<dbReference type="Proteomes" id="UP000801864">
    <property type="component" value="Unassembled WGS sequence"/>
</dbReference>
<protein>
    <submittedName>
        <fullName evidence="2">Glutathione S-transferase kappa 1</fullName>
    </submittedName>
</protein>
<dbReference type="GO" id="GO:0006749">
    <property type="term" value="P:glutathione metabolic process"/>
    <property type="evidence" value="ECO:0007669"/>
    <property type="project" value="TreeGrafter"/>
</dbReference>
<accession>A0A9P4XR25</accession>
<feature type="domain" description="DSBA-like thioredoxin" evidence="1">
    <location>
        <begin position="10"/>
        <end position="137"/>
    </location>
</feature>
<proteinExistence type="predicted"/>
<name>A0A9P4XR25_9HYPO</name>
<organism evidence="2 3">
    <name type="scientific">Trichoderma lentiforme</name>
    <dbReference type="NCBI Taxonomy" id="1567552"/>
    <lineage>
        <taxon>Eukaryota</taxon>
        <taxon>Fungi</taxon>
        <taxon>Dikarya</taxon>
        <taxon>Ascomycota</taxon>
        <taxon>Pezizomycotina</taxon>
        <taxon>Sordariomycetes</taxon>
        <taxon>Hypocreomycetidae</taxon>
        <taxon>Hypocreales</taxon>
        <taxon>Hypocreaceae</taxon>
        <taxon>Trichoderma</taxon>
    </lineage>
</organism>
<dbReference type="Gene3D" id="3.40.30.10">
    <property type="entry name" value="Glutaredoxin"/>
    <property type="match status" value="1"/>
</dbReference>
<dbReference type="InterPro" id="IPR001853">
    <property type="entry name" value="DSBA-like_thioredoxin_dom"/>
</dbReference>
<dbReference type="GO" id="GO:0004364">
    <property type="term" value="F:glutathione transferase activity"/>
    <property type="evidence" value="ECO:0007669"/>
    <property type="project" value="TreeGrafter"/>
</dbReference>
<sequence>MTVPKIRLNVDIVSPFAYIAFHVLRTSPVFAKCSITYVPIPLGGLMKQCNNEAPINIRNKDKWIYKERIQLARRFSVPMATSYPESFPPKTVNIQRALCAISQRFPEKLEAAIDALYRTLWAENNGKIGQVEVLKPLLDDLLGVNNSQQILDVR</sequence>
<comment type="caution">
    <text evidence="2">The sequence shown here is derived from an EMBL/GenBank/DDBJ whole genome shotgun (WGS) entry which is preliminary data.</text>
</comment>
<dbReference type="Pfam" id="PF01323">
    <property type="entry name" value="DSBA"/>
    <property type="match status" value="1"/>
</dbReference>
<dbReference type="GO" id="GO:0005777">
    <property type="term" value="C:peroxisome"/>
    <property type="evidence" value="ECO:0007669"/>
    <property type="project" value="TreeGrafter"/>
</dbReference>